<dbReference type="InterPro" id="IPR023614">
    <property type="entry name" value="Porin_dom_sf"/>
</dbReference>
<comment type="similarity">
    <text evidence="2">Belongs to the Gram-negative porin family.</text>
</comment>
<dbReference type="Pfam" id="PF00267">
    <property type="entry name" value="Porin_1"/>
    <property type="match status" value="1"/>
</dbReference>
<keyword evidence="3 5" id="KW-0732">Signal</keyword>
<evidence type="ECO:0000313" key="7">
    <source>
        <dbReference type="Proteomes" id="UP001515683"/>
    </source>
</evidence>
<dbReference type="SUPFAM" id="SSF56935">
    <property type="entry name" value="Porins"/>
    <property type="match status" value="1"/>
</dbReference>
<dbReference type="PRINTS" id="PR00182">
    <property type="entry name" value="ECOLNEIPORIN"/>
</dbReference>
<evidence type="ECO:0000256" key="5">
    <source>
        <dbReference type="SAM" id="SignalP"/>
    </source>
</evidence>
<evidence type="ECO:0000256" key="3">
    <source>
        <dbReference type="ARBA" id="ARBA00022729"/>
    </source>
</evidence>
<dbReference type="EMBL" id="VWXF01000005">
    <property type="protein sequence ID" value="NIF22695.1"/>
    <property type="molecule type" value="Genomic_DNA"/>
</dbReference>
<dbReference type="PANTHER" id="PTHR34501">
    <property type="entry name" value="PROTEIN YDDL-RELATED"/>
    <property type="match status" value="1"/>
</dbReference>
<sequence>MKKAVVIAALALLSEGANAATIYNTDGNKLDLYGSIRGRHYFSQKTSQDGDFTYMRFGFKGQTKINDAITGYGQWEYQAQANKAESEGNSSDRTRLGFAGLNFGRWGSIDYGRNYGVYYDLAAITDLAPIYDILTDSNVDNFLTGRGNNLLTYRNKNGFGLSDKVIVALQYQGANGVGENNSSRSAYAANGDGYGASLEWDVTDDFALLAAGASSKRTAQQNALALGDGQRADIWGVGFKYTPGAFYLAAKYAQASNMTLISGYGFANKTQNFEIYSQYSFANGIVPSLGYFVSKGQDIEGYGDVDLLKYVDASLRYYFNKNMSVYSDYRINLLDKNTPFGILTDDTVGLGITYQF</sequence>
<evidence type="ECO:0000256" key="2">
    <source>
        <dbReference type="ARBA" id="ARBA00007539"/>
    </source>
</evidence>
<comment type="caution">
    <text evidence="6">The sequence shown here is derived from an EMBL/GenBank/DDBJ whole genome shotgun (WGS) entry which is preliminary data.</text>
</comment>
<dbReference type="CDD" id="cd00342">
    <property type="entry name" value="gram_neg_porins"/>
    <property type="match status" value="1"/>
</dbReference>
<keyword evidence="7" id="KW-1185">Reference proteome</keyword>
<dbReference type="RefSeq" id="WP_167015483.1">
    <property type="nucleotide sequence ID" value="NZ_VWXF01000005.1"/>
</dbReference>
<evidence type="ECO:0000313" key="6">
    <source>
        <dbReference type="EMBL" id="NIF22695.1"/>
    </source>
</evidence>
<dbReference type="InterPro" id="IPR001702">
    <property type="entry name" value="Porin_Gram-ve"/>
</dbReference>
<feature type="chain" id="PRO_5046993531" evidence="5">
    <location>
        <begin position="20"/>
        <end position="356"/>
    </location>
</feature>
<dbReference type="PRINTS" id="PR00183">
    <property type="entry name" value="ECOLIPORIN"/>
</dbReference>
<evidence type="ECO:0000256" key="1">
    <source>
        <dbReference type="ARBA" id="ARBA00004571"/>
    </source>
</evidence>
<dbReference type="InterPro" id="IPR033900">
    <property type="entry name" value="Gram_neg_porin_domain"/>
</dbReference>
<dbReference type="InterPro" id="IPR050298">
    <property type="entry name" value="Gram-neg_bact_OMP"/>
</dbReference>
<proteinExistence type="inferred from homology"/>
<accession>A0ABX0RBG8</accession>
<dbReference type="Gene3D" id="2.40.160.10">
    <property type="entry name" value="Porin"/>
    <property type="match status" value="1"/>
</dbReference>
<organism evidence="6 7">
    <name type="scientific">Candidatus Pantoea multigeneris</name>
    <dbReference type="NCBI Taxonomy" id="2608357"/>
    <lineage>
        <taxon>Bacteria</taxon>
        <taxon>Pseudomonadati</taxon>
        <taxon>Pseudomonadota</taxon>
        <taxon>Gammaproteobacteria</taxon>
        <taxon>Enterobacterales</taxon>
        <taxon>Erwiniaceae</taxon>
        <taxon>Pantoea</taxon>
    </lineage>
</organism>
<evidence type="ECO:0000256" key="4">
    <source>
        <dbReference type="ARBA" id="ARBA00023136"/>
    </source>
</evidence>
<dbReference type="Proteomes" id="UP001515683">
    <property type="component" value="Unassembled WGS sequence"/>
</dbReference>
<comment type="subcellular location">
    <subcellularLocation>
        <location evidence="1">Cell outer membrane</location>
        <topology evidence="1">Multi-pass membrane protein</topology>
    </subcellularLocation>
</comment>
<keyword evidence="4" id="KW-0472">Membrane</keyword>
<dbReference type="PANTHER" id="PTHR34501:SF2">
    <property type="entry name" value="OUTER MEMBRANE PORIN F-RELATED"/>
    <property type="match status" value="1"/>
</dbReference>
<gene>
    <name evidence="6" type="ORF">F3J40_13945</name>
</gene>
<protein>
    <submittedName>
        <fullName evidence="6">Porin OmpC</fullName>
    </submittedName>
</protein>
<feature type="signal peptide" evidence="5">
    <location>
        <begin position="1"/>
        <end position="19"/>
    </location>
</feature>
<reference evidence="6 7" key="1">
    <citation type="journal article" date="2019" name="bioRxiv">
        <title>Bacteria contribute to plant secondary compound degradation in a generalist herbivore system.</title>
        <authorList>
            <person name="Francoeur C.B."/>
            <person name="Khadempour L."/>
            <person name="Moreira-Soto R.D."/>
            <person name="Gotting K."/>
            <person name="Book A.J."/>
            <person name="Pinto-Tomas A.A."/>
            <person name="Keefover-Ring K."/>
            <person name="Currie C.R."/>
        </authorList>
    </citation>
    <scope>NUCLEOTIDE SEQUENCE [LARGE SCALE GENOMIC DNA]</scope>
    <source>
        <strain evidence="6">Acro-835</strain>
    </source>
</reference>
<name>A0ABX0RBG8_9GAMM</name>
<dbReference type="InterPro" id="IPR001897">
    <property type="entry name" value="Porin_gammaproteobac"/>
</dbReference>